<dbReference type="PANTHER" id="PTHR10807">
    <property type="entry name" value="MYOTUBULARIN-RELATED"/>
    <property type="match status" value="1"/>
</dbReference>
<reference evidence="3" key="3">
    <citation type="submission" date="2025-09" db="UniProtKB">
        <authorList>
            <consortium name="Ensembl"/>
        </authorList>
    </citation>
    <scope>IDENTIFICATION</scope>
</reference>
<organism evidence="3 4">
    <name type="scientific">Latimeria chalumnae</name>
    <name type="common">Coelacanth</name>
    <dbReference type="NCBI Taxonomy" id="7897"/>
    <lineage>
        <taxon>Eukaryota</taxon>
        <taxon>Metazoa</taxon>
        <taxon>Chordata</taxon>
        <taxon>Craniata</taxon>
        <taxon>Vertebrata</taxon>
        <taxon>Euteleostomi</taxon>
        <taxon>Coelacanthiformes</taxon>
        <taxon>Coelacanthidae</taxon>
        <taxon>Latimeria</taxon>
    </lineage>
</organism>
<protein>
    <submittedName>
        <fullName evidence="3">Zgc:154055</fullName>
    </submittedName>
</protein>
<keyword evidence="4" id="KW-1185">Reference proteome</keyword>
<dbReference type="SUPFAM" id="SSF52799">
    <property type="entry name" value="(Phosphotyrosine protein) phosphatases II"/>
    <property type="match status" value="1"/>
</dbReference>
<name>M3XJ57_LATCH</name>
<dbReference type="GeneTree" id="ENSGT00940000163547"/>
<dbReference type="HOGENOM" id="CLU_001839_3_1_1"/>
<evidence type="ECO:0000313" key="3">
    <source>
        <dbReference type="Ensembl" id="ENSLACP00000022763.1"/>
    </source>
</evidence>
<dbReference type="InterPro" id="IPR030564">
    <property type="entry name" value="Myotubularin"/>
</dbReference>
<reference evidence="4" key="1">
    <citation type="submission" date="2011-08" db="EMBL/GenBank/DDBJ databases">
        <title>The draft genome of Latimeria chalumnae.</title>
        <authorList>
            <person name="Di Palma F."/>
            <person name="Alfoldi J."/>
            <person name="Johnson J."/>
            <person name="Berlin A."/>
            <person name="Gnerre S."/>
            <person name="Jaffe D."/>
            <person name="MacCallum I."/>
            <person name="Young S."/>
            <person name="Walker B.J."/>
            <person name="Lander E."/>
            <person name="Lindblad-Toh K."/>
        </authorList>
    </citation>
    <scope>NUCLEOTIDE SEQUENCE [LARGE SCALE GENOMIC DNA]</scope>
    <source>
        <strain evidence="4">Wild caught</strain>
    </source>
</reference>
<dbReference type="Proteomes" id="UP000008672">
    <property type="component" value="Unassembled WGS sequence"/>
</dbReference>
<gene>
    <name evidence="3" type="primary">TDH2</name>
</gene>
<dbReference type="GO" id="GO:0019903">
    <property type="term" value="F:protein phosphatase binding"/>
    <property type="evidence" value="ECO:0007669"/>
    <property type="project" value="TreeGrafter"/>
</dbReference>
<dbReference type="AlphaFoldDB" id="M3XJ57"/>
<dbReference type="InterPro" id="IPR011993">
    <property type="entry name" value="PH-like_dom_sf"/>
</dbReference>
<sequence length="523" mass="59742">MEFSELIKTAKVEDVTLSRPFVPLVKGTLCLSSHHLLLCSRTEGSTELWLLLRNIDAVEKRCVGSSGTITLKCKDLSILQLDIPGMEECLNVASSIEALSSLDSASVMYPFFHRPLDMALKEGWDLYSPEQEFTCMACPTDFWRLSYVNKDFSVCSTYPSAVIVPQNIDDGSLKKSARFRQGGRFPILSYYHKKNGMVILRSSQPLVGANGRRCKEDEVLLSSALNQAEQGYIIDTRSTQVAQQAKVMGGGFESKSNYPKWKRFHRSLERGRVLQESLMKLVEACNDQSHNMDRWLNKLENSKWLSHNKAVLTTACLAAQCVERENGCVLVHGSEGMDATLQVTSLAQVILDPDSRTIAGFQTLIEREWLQAGHPFQLRCARSAYSHAKPKHEAPIFLLFLDCCWQIIRQFPCSFEFNERFLIMLSQQAFASQFGTFLCNNEKERYCCNVKEKTHSLWAWLSRPSEKCKYVNPLYERNSLTIWPSVEPQSLQLWQGFFLQWNRSTQPLDDAWEEINKVMNFKI</sequence>
<dbReference type="GO" id="GO:0010507">
    <property type="term" value="P:negative regulation of autophagy"/>
    <property type="evidence" value="ECO:0007669"/>
    <property type="project" value="TreeGrafter"/>
</dbReference>
<dbReference type="SUPFAM" id="SSF50729">
    <property type="entry name" value="PH domain-like"/>
    <property type="match status" value="1"/>
</dbReference>
<dbReference type="EMBL" id="AFYH01139783">
    <property type="status" value="NOT_ANNOTATED_CDS"/>
    <property type="molecule type" value="Genomic_DNA"/>
</dbReference>
<comment type="similarity">
    <text evidence="1">Belongs to the protein-tyrosine phosphatase family. Non-receptor class myotubularin subfamily.</text>
</comment>
<dbReference type="InterPro" id="IPR010569">
    <property type="entry name" value="Myotubularin-like_Pase_dom"/>
</dbReference>
<dbReference type="GO" id="GO:0005737">
    <property type="term" value="C:cytoplasm"/>
    <property type="evidence" value="ECO:0007669"/>
    <property type="project" value="TreeGrafter"/>
</dbReference>
<proteinExistence type="inferred from homology"/>
<evidence type="ECO:0000256" key="1">
    <source>
        <dbReference type="ARBA" id="ARBA00007471"/>
    </source>
</evidence>
<dbReference type="CDD" id="cd14536">
    <property type="entry name" value="PTP-MTMR9"/>
    <property type="match status" value="1"/>
</dbReference>
<dbReference type="GO" id="GO:0046856">
    <property type="term" value="P:phosphatidylinositol dephosphorylation"/>
    <property type="evidence" value="ECO:0007669"/>
    <property type="project" value="TreeGrafter"/>
</dbReference>
<evidence type="ECO:0000259" key="2">
    <source>
        <dbReference type="PROSITE" id="PS51339"/>
    </source>
</evidence>
<dbReference type="EMBL" id="AFYH01139785">
    <property type="status" value="NOT_ANNOTATED_CDS"/>
    <property type="molecule type" value="Genomic_DNA"/>
</dbReference>
<dbReference type="PROSITE" id="PS51339">
    <property type="entry name" value="PPASE_MYOTUBULARIN"/>
    <property type="match status" value="1"/>
</dbReference>
<dbReference type="Pfam" id="PF06602">
    <property type="entry name" value="Myotub-related"/>
    <property type="match status" value="1"/>
</dbReference>
<dbReference type="EMBL" id="AFYH01139782">
    <property type="status" value="NOT_ANNOTATED_CDS"/>
    <property type="molecule type" value="Genomic_DNA"/>
</dbReference>
<accession>M3XJ57</accession>
<dbReference type="EMBL" id="AFYH01139784">
    <property type="status" value="NOT_ANNOTATED_CDS"/>
    <property type="molecule type" value="Genomic_DNA"/>
</dbReference>
<evidence type="ECO:0000313" key="4">
    <source>
        <dbReference type="Proteomes" id="UP000008672"/>
    </source>
</evidence>
<dbReference type="EMBL" id="AFYH01139786">
    <property type="status" value="NOT_ANNOTATED_CDS"/>
    <property type="molecule type" value="Genomic_DNA"/>
</dbReference>
<dbReference type="Pfam" id="PF21098">
    <property type="entry name" value="PH-GRAM_MTMR6-like"/>
    <property type="match status" value="1"/>
</dbReference>
<dbReference type="OrthoDB" id="271628at2759"/>
<dbReference type="EMBL" id="AFYH01139781">
    <property type="status" value="NOT_ANNOTATED_CDS"/>
    <property type="molecule type" value="Genomic_DNA"/>
</dbReference>
<reference evidence="3" key="2">
    <citation type="submission" date="2025-08" db="UniProtKB">
        <authorList>
            <consortium name="Ensembl"/>
        </authorList>
    </citation>
    <scope>IDENTIFICATION</scope>
</reference>
<dbReference type="EMBL" id="AFYH01139780">
    <property type="status" value="NOT_ANNOTATED_CDS"/>
    <property type="molecule type" value="Genomic_DNA"/>
</dbReference>
<dbReference type="Ensembl" id="ENSLACT00000025206.1">
    <property type="protein sequence ID" value="ENSLACP00000022763.1"/>
    <property type="gene ID" value="ENSLACG00000012483.2"/>
</dbReference>
<dbReference type="InterPro" id="IPR029021">
    <property type="entry name" value="Prot-tyrosine_phosphatase-like"/>
</dbReference>
<dbReference type="PANTHER" id="PTHR10807:SF52">
    <property type="entry name" value="MYOTUBULARIN PHOSPHATASE DOMAIN-CONTAINING PROTEIN"/>
    <property type="match status" value="1"/>
</dbReference>
<dbReference type="InterPro" id="IPR048994">
    <property type="entry name" value="PH-GRAM_MTMR6-9"/>
</dbReference>
<feature type="domain" description="Myotubularin phosphatase" evidence="2">
    <location>
        <begin position="123"/>
        <end position="498"/>
    </location>
</feature>
<dbReference type="Gene3D" id="2.30.29.30">
    <property type="entry name" value="Pleckstrin-homology domain (PH domain)/Phosphotyrosine-binding domain (PTB)"/>
    <property type="match status" value="1"/>
</dbReference>